<dbReference type="Gene3D" id="3.10.450.50">
    <property type="match status" value="1"/>
</dbReference>
<gene>
    <name evidence="7" type="ORF">SAMN05216412_101516</name>
</gene>
<dbReference type="Proteomes" id="UP000183339">
    <property type="component" value="Unassembled WGS sequence"/>
</dbReference>
<evidence type="ECO:0000256" key="4">
    <source>
        <dbReference type="SAM" id="MobiDB-lite"/>
    </source>
</evidence>
<feature type="compositionally biased region" description="Basic and acidic residues" evidence="4">
    <location>
        <begin position="240"/>
        <end position="252"/>
    </location>
</feature>
<dbReference type="PANTHER" id="PTHR44943">
    <property type="entry name" value="CELLULOSE SYNTHASE OPERON PROTEIN C"/>
    <property type="match status" value="1"/>
</dbReference>
<dbReference type="AlphaFoldDB" id="A0A1H9Z6N9"/>
<protein>
    <submittedName>
        <fullName evidence="7">Tetratricopeptide repeat-containing protein</fullName>
    </submittedName>
</protein>
<dbReference type="InterPro" id="IPR019734">
    <property type="entry name" value="TPR_rpt"/>
</dbReference>
<dbReference type="Pfam" id="PF24125">
    <property type="entry name" value="Cds6_C"/>
    <property type="match status" value="1"/>
</dbReference>
<feature type="compositionally biased region" description="Low complexity" evidence="4">
    <location>
        <begin position="183"/>
        <end position="202"/>
    </location>
</feature>
<keyword evidence="5" id="KW-0732">Signal</keyword>
<dbReference type="RefSeq" id="WP_074704167.1">
    <property type="nucleotide sequence ID" value="NZ_FOHI01000001.1"/>
</dbReference>
<dbReference type="SMART" id="SM00028">
    <property type="entry name" value="TPR"/>
    <property type="match status" value="3"/>
</dbReference>
<feature type="chain" id="PRO_5010256716" evidence="5">
    <location>
        <begin position="28"/>
        <end position="385"/>
    </location>
</feature>
<evidence type="ECO:0000256" key="2">
    <source>
        <dbReference type="ARBA" id="ARBA00022803"/>
    </source>
</evidence>
<sequence>MKTLDFRRASARIALVVLFAVCPVAFADENDEVAKLYQQGNLDKALEQADAYLALKPKDPQMRFHKGLILTEQQKIPDAIKVFSSLSEDYPNLPEPYNNLAVLYASQGLYEKARGALEAAIRTHPSYSIAHENLGDIYAKLASEAYGKALQLDQSNAAAQTKLAMIKDLFIGKSGAIRTASAATTAPAPPASAATRSAAATMPSPPRSVAPMASSAAPSAAPATPLASVHAAPGKAPQKLAEKKTEKVEKSAPGKIAAVETHSPEKKTAVPDESDEIIKTVNAWAKAWSDKNMAAYFAFYASDFQTPRGVKRTAWERTRRDRIIKPKSIQVEITHPKVTLINPARARISFRQLYHSDAFKHDSSKTLEMVKTDGKWQIRQERSGK</sequence>
<dbReference type="Pfam" id="PF13432">
    <property type="entry name" value="TPR_16"/>
    <property type="match status" value="2"/>
</dbReference>
<evidence type="ECO:0000313" key="8">
    <source>
        <dbReference type="Proteomes" id="UP000183339"/>
    </source>
</evidence>
<feature type="signal peptide" evidence="5">
    <location>
        <begin position="1"/>
        <end position="27"/>
    </location>
</feature>
<keyword evidence="2 3" id="KW-0802">TPR repeat</keyword>
<dbReference type="InterPro" id="IPR032710">
    <property type="entry name" value="NTF2-like_dom_sf"/>
</dbReference>
<dbReference type="Gene3D" id="1.25.40.10">
    <property type="entry name" value="Tetratricopeptide repeat domain"/>
    <property type="match status" value="1"/>
</dbReference>
<feature type="compositionally biased region" description="Low complexity" evidence="4">
    <location>
        <begin position="209"/>
        <end position="228"/>
    </location>
</feature>
<dbReference type="PANTHER" id="PTHR44943:SF8">
    <property type="entry name" value="TPR REPEAT-CONTAINING PROTEIN MJ0263"/>
    <property type="match status" value="1"/>
</dbReference>
<evidence type="ECO:0000256" key="5">
    <source>
        <dbReference type="SAM" id="SignalP"/>
    </source>
</evidence>
<keyword evidence="1" id="KW-0677">Repeat</keyword>
<dbReference type="InterPro" id="IPR011990">
    <property type="entry name" value="TPR-like_helical_dom_sf"/>
</dbReference>
<dbReference type="PROSITE" id="PS50005">
    <property type="entry name" value="TPR"/>
    <property type="match status" value="1"/>
</dbReference>
<feature type="domain" description="Cds6 C-terminal" evidence="6">
    <location>
        <begin position="277"/>
        <end position="381"/>
    </location>
</feature>
<dbReference type="InterPro" id="IPR051685">
    <property type="entry name" value="Ycf3/AcsC/BcsC/TPR_MFPF"/>
</dbReference>
<feature type="region of interest" description="Disordered" evidence="4">
    <location>
        <begin position="183"/>
        <end position="272"/>
    </location>
</feature>
<reference evidence="7 8" key="1">
    <citation type="submission" date="2016-10" db="EMBL/GenBank/DDBJ databases">
        <authorList>
            <person name="de Groot N.N."/>
        </authorList>
    </citation>
    <scope>NUCLEOTIDE SEQUENCE [LARGE SCALE GENOMIC DNA]</scope>
    <source>
        <strain evidence="7 8">Nl7</strain>
    </source>
</reference>
<name>A0A1H9Z6N9_9PROT</name>
<dbReference type="InterPro" id="IPR056203">
    <property type="entry name" value="Cds6_C"/>
</dbReference>
<evidence type="ECO:0000256" key="1">
    <source>
        <dbReference type="ARBA" id="ARBA00022737"/>
    </source>
</evidence>
<evidence type="ECO:0000313" key="7">
    <source>
        <dbReference type="EMBL" id="SES77013.1"/>
    </source>
</evidence>
<organism evidence="7 8">
    <name type="scientific">Nitrosospira multiformis</name>
    <dbReference type="NCBI Taxonomy" id="1231"/>
    <lineage>
        <taxon>Bacteria</taxon>
        <taxon>Pseudomonadati</taxon>
        <taxon>Pseudomonadota</taxon>
        <taxon>Betaproteobacteria</taxon>
        <taxon>Nitrosomonadales</taxon>
        <taxon>Nitrosomonadaceae</taxon>
        <taxon>Nitrosospira</taxon>
    </lineage>
</organism>
<dbReference type="EMBL" id="FOHI01000001">
    <property type="protein sequence ID" value="SES77013.1"/>
    <property type="molecule type" value="Genomic_DNA"/>
</dbReference>
<dbReference type="SUPFAM" id="SSF48452">
    <property type="entry name" value="TPR-like"/>
    <property type="match status" value="1"/>
</dbReference>
<dbReference type="SUPFAM" id="SSF54427">
    <property type="entry name" value="NTF2-like"/>
    <property type="match status" value="1"/>
</dbReference>
<proteinExistence type="predicted"/>
<dbReference type="OrthoDB" id="5294075at2"/>
<accession>A0A1H9Z6N9</accession>
<evidence type="ECO:0000259" key="6">
    <source>
        <dbReference type="Pfam" id="PF24125"/>
    </source>
</evidence>
<feature type="repeat" description="TPR" evidence="3">
    <location>
        <begin position="94"/>
        <end position="127"/>
    </location>
</feature>
<evidence type="ECO:0000256" key="3">
    <source>
        <dbReference type="PROSITE-ProRule" id="PRU00339"/>
    </source>
</evidence>